<accession>A0ABU3K6A9</accession>
<proteinExistence type="predicted"/>
<dbReference type="InterPro" id="IPR036061">
    <property type="entry name" value="CheW-like_dom_sf"/>
</dbReference>
<dbReference type="PROSITE" id="PS50851">
    <property type="entry name" value="CHEW"/>
    <property type="match status" value="1"/>
</dbReference>
<evidence type="ECO:0000313" key="3">
    <source>
        <dbReference type="Proteomes" id="UP001250932"/>
    </source>
</evidence>
<reference evidence="2 3" key="1">
    <citation type="journal article" date="2023" name="ISME J.">
        <title>Cultivation and genomic characterization of novel and ubiquitous marine nitrite-oxidizing bacteria from the Nitrospirales.</title>
        <authorList>
            <person name="Mueller A.J."/>
            <person name="Daebeler A."/>
            <person name="Herbold C.W."/>
            <person name="Kirkegaard R.H."/>
            <person name="Daims H."/>
        </authorList>
    </citation>
    <scope>NUCLEOTIDE SEQUENCE [LARGE SCALE GENOMIC DNA]</scope>
    <source>
        <strain evidence="2 3">EB</strain>
    </source>
</reference>
<dbReference type="InterPro" id="IPR002545">
    <property type="entry name" value="CheW-lke_dom"/>
</dbReference>
<dbReference type="PANTHER" id="PTHR22617:SF23">
    <property type="entry name" value="CHEMOTAXIS PROTEIN CHEW"/>
    <property type="match status" value="1"/>
</dbReference>
<dbReference type="Pfam" id="PF01584">
    <property type="entry name" value="CheW"/>
    <property type="match status" value="1"/>
</dbReference>
<evidence type="ECO:0000313" key="2">
    <source>
        <dbReference type="EMBL" id="MDT7041873.1"/>
    </source>
</evidence>
<dbReference type="PANTHER" id="PTHR22617">
    <property type="entry name" value="CHEMOTAXIS SENSOR HISTIDINE KINASE-RELATED"/>
    <property type="match status" value="1"/>
</dbReference>
<evidence type="ECO:0000259" key="1">
    <source>
        <dbReference type="PROSITE" id="PS50851"/>
    </source>
</evidence>
<dbReference type="SMART" id="SM00260">
    <property type="entry name" value="CheW"/>
    <property type="match status" value="1"/>
</dbReference>
<dbReference type="EMBL" id="JAQOUE010000001">
    <property type="protein sequence ID" value="MDT7041873.1"/>
    <property type="molecule type" value="Genomic_DNA"/>
</dbReference>
<dbReference type="Proteomes" id="UP001250932">
    <property type="component" value="Unassembled WGS sequence"/>
</dbReference>
<dbReference type="SUPFAM" id="SSF50341">
    <property type="entry name" value="CheW-like"/>
    <property type="match status" value="1"/>
</dbReference>
<feature type="domain" description="CheW-like" evidence="1">
    <location>
        <begin position="21"/>
        <end position="160"/>
    </location>
</feature>
<dbReference type="InterPro" id="IPR039315">
    <property type="entry name" value="CheW"/>
</dbReference>
<keyword evidence="3" id="KW-1185">Reference proteome</keyword>
<dbReference type="Gene3D" id="2.40.50.180">
    <property type="entry name" value="CheA-289, Domain 4"/>
    <property type="match status" value="1"/>
</dbReference>
<protein>
    <submittedName>
        <fullName evidence="2">Chemotaxis protein CheW</fullName>
    </submittedName>
</protein>
<dbReference type="RefSeq" id="WP_313832220.1">
    <property type="nucleotide sequence ID" value="NZ_JAQOUE010000001.1"/>
</dbReference>
<name>A0ABU3K6A9_9BACT</name>
<dbReference type="Gene3D" id="2.30.30.40">
    <property type="entry name" value="SH3 Domains"/>
    <property type="match status" value="1"/>
</dbReference>
<sequence length="160" mass="17482">MIQTAQEAKVAEDTSAYSGEVFQVVSFHIGSEEFAVDILEVQEIIRMVEITPVPKAPYYVEGVVNLRGKVIPIIDMRLRFGLSEAERTKETRIVVVDVNRVILGLVVDSVSEVLRIPSNLIESPPNGKQGASEFHKGVGRVDGRLLVLLDLTRLVGTAAG</sequence>
<gene>
    <name evidence="2" type="ORF">PPG34_05880</name>
</gene>
<dbReference type="CDD" id="cd00732">
    <property type="entry name" value="CheW"/>
    <property type="match status" value="1"/>
</dbReference>
<organism evidence="2 3">
    <name type="scientific">Candidatus Nitronereus thalassa</name>
    <dbReference type="NCBI Taxonomy" id="3020898"/>
    <lineage>
        <taxon>Bacteria</taxon>
        <taxon>Pseudomonadati</taxon>
        <taxon>Nitrospirota</taxon>
        <taxon>Nitrospiria</taxon>
        <taxon>Nitrospirales</taxon>
        <taxon>Nitrospiraceae</taxon>
        <taxon>Candidatus Nitronereus</taxon>
    </lineage>
</organism>
<comment type="caution">
    <text evidence="2">The sequence shown here is derived from an EMBL/GenBank/DDBJ whole genome shotgun (WGS) entry which is preliminary data.</text>
</comment>